<feature type="signal peptide" evidence="1">
    <location>
        <begin position="1"/>
        <end position="20"/>
    </location>
</feature>
<evidence type="ECO:0000256" key="1">
    <source>
        <dbReference type="SAM" id="SignalP"/>
    </source>
</evidence>
<keyword evidence="1" id="KW-0732">Signal</keyword>
<dbReference type="PROSITE" id="PS51257">
    <property type="entry name" value="PROKAR_LIPOPROTEIN"/>
    <property type="match status" value="1"/>
</dbReference>
<dbReference type="AlphaFoldDB" id="A0A1I5ALK3"/>
<name>A0A1I5ALK3_9FLAO</name>
<accession>A0A1I5ALK3</accession>
<evidence type="ECO:0000313" key="2">
    <source>
        <dbReference type="EMBL" id="SFN63305.1"/>
    </source>
</evidence>
<dbReference type="RefSeq" id="WP_091521822.1">
    <property type="nucleotide sequence ID" value="NZ_FOVI01000008.1"/>
</dbReference>
<protein>
    <submittedName>
        <fullName evidence="2">Uncharacterized protein</fullName>
    </submittedName>
</protein>
<organism evidence="2 3">
    <name type="scientific">Paenimyroides ummariense</name>
    <dbReference type="NCBI Taxonomy" id="913024"/>
    <lineage>
        <taxon>Bacteria</taxon>
        <taxon>Pseudomonadati</taxon>
        <taxon>Bacteroidota</taxon>
        <taxon>Flavobacteriia</taxon>
        <taxon>Flavobacteriales</taxon>
        <taxon>Flavobacteriaceae</taxon>
        <taxon>Paenimyroides</taxon>
    </lineage>
</organism>
<evidence type="ECO:0000313" key="3">
    <source>
        <dbReference type="Proteomes" id="UP000199036"/>
    </source>
</evidence>
<proteinExistence type="predicted"/>
<dbReference type="EMBL" id="FOVI01000008">
    <property type="protein sequence ID" value="SFN63305.1"/>
    <property type="molecule type" value="Genomic_DNA"/>
</dbReference>
<gene>
    <name evidence="2" type="ORF">SAMN05421741_10891</name>
</gene>
<dbReference type="OrthoDB" id="877719at2"/>
<dbReference type="STRING" id="913024.SAMN05421741_10891"/>
<feature type="chain" id="PRO_5011762404" evidence="1">
    <location>
        <begin position="21"/>
        <end position="276"/>
    </location>
</feature>
<dbReference type="Proteomes" id="UP000199036">
    <property type="component" value="Unassembled WGS sequence"/>
</dbReference>
<sequence length="276" mass="31586">MKKTYYLLLTLLVFACNKKADETTTTTNSSTENNQSVEKIDTVDLSAEEDKLLKIHNDIFLAMGNMRNDSLLTVSSKQFTDSLTYLIKNNNSTLNYPFEKLQKENALKMATSADKKLRVYSWDNNSGGTMRFFNQIYQFDANGNITVNESLASNDSQAYFSKIYTVQNKNNESIYLVISNSILSSKYSVQHINAYKIGTENLQNTAVFKTKTNTLDKISVEYDFFSVVDRPERPVELITFENNRLKIALVDDKQNVTSKNLIYEWNGDVFLYKGVK</sequence>
<keyword evidence="3" id="KW-1185">Reference proteome</keyword>
<reference evidence="3" key="1">
    <citation type="submission" date="2016-10" db="EMBL/GenBank/DDBJ databases">
        <authorList>
            <person name="Varghese N."/>
            <person name="Submissions S."/>
        </authorList>
    </citation>
    <scope>NUCLEOTIDE SEQUENCE [LARGE SCALE GENOMIC DNA]</scope>
    <source>
        <strain evidence="3">DS-12</strain>
    </source>
</reference>